<sequence length="205" mass="22580">MADRMEQDQRGLAQPLRERGRGYKATDSTCQQQQMLETQPPTYGAIISLALVQLIFCTDLNQSRLYRQQQCGFISGLGTTQVHYLSSDQGRVHIIGAWFYSGSLPLIRPRAGSYQGLVLLRFITSASDQGRVHYLSIGPRAGSYQGLVLLRFITSASDQGRVHIIGAWFYSGSLPQHQTKGGFISGLGSTQTSPTSPREVLNQAL</sequence>
<proteinExistence type="predicted"/>
<accession>A0A7R9DTX6</accession>
<dbReference type="EMBL" id="OD021976">
    <property type="protein sequence ID" value="CAD7419570.1"/>
    <property type="molecule type" value="Genomic_DNA"/>
</dbReference>
<organism evidence="2">
    <name type="scientific">Timema poppense</name>
    <name type="common">Walking stick</name>
    <dbReference type="NCBI Taxonomy" id="170557"/>
    <lineage>
        <taxon>Eukaryota</taxon>
        <taxon>Metazoa</taxon>
        <taxon>Ecdysozoa</taxon>
        <taxon>Arthropoda</taxon>
        <taxon>Hexapoda</taxon>
        <taxon>Insecta</taxon>
        <taxon>Pterygota</taxon>
        <taxon>Neoptera</taxon>
        <taxon>Polyneoptera</taxon>
        <taxon>Phasmatodea</taxon>
        <taxon>Timematodea</taxon>
        <taxon>Timematoidea</taxon>
        <taxon>Timematidae</taxon>
        <taxon>Timema</taxon>
    </lineage>
</organism>
<reference evidence="2" key="1">
    <citation type="submission" date="2020-11" db="EMBL/GenBank/DDBJ databases">
        <authorList>
            <person name="Tran Van P."/>
        </authorList>
    </citation>
    <scope>NUCLEOTIDE SEQUENCE</scope>
</reference>
<protein>
    <submittedName>
        <fullName evidence="2">Uncharacterized protein</fullName>
    </submittedName>
</protein>
<evidence type="ECO:0000313" key="2">
    <source>
        <dbReference type="EMBL" id="CAD7419570.1"/>
    </source>
</evidence>
<name>A0A7R9DTX6_TIMPO</name>
<dbReference type="AlphaFoldDB" id="A0A7R9DTX6"/>
<gene>
    <name evidence="2" type="ORF">TPSB3V08_LOCUS13041</name>
</gene>
<feature type="region of interest" description="Disordered" evidence="1">
    <location>
        <begin position="1"/>
        <end position="24"/>
    </location>
</feature>
<evidence type="ECO:0000256" key="1">
    <source>
        <dbReference type="SAM" id="MobiDB-lite"/>
    </source>
</evidence>